<keyword evidence="1" id="KW-0472">Membrane</keyword>
<keyword evidence="3" id="KW-1185">Reference proteome</keyword>
<dbReference type="KEGG" id="mis:MICPUN_64438"/>
<dbReference type="eggNOG" id="KOG3700">
    <property type="taxonomic scope" value="Eukaryota"/>
</dbReference>
<dbReference type="InterPro" id="IPR052728">
    <property type="entry name" value="O2_lipid_transport_reg"/>
</dbReference>
<sequence length="242" mass="27331">MSVARICKQNFRLLCVNLPDSHSCLFQFWLVVHYDLGCYVFGESWRDYSYYAYSKPYTRVPAHLVGMAFGFVNERWVSDPGVRPMRPNLNRAAVKTWGAAAVTALFACVLAPLSDYMDPESWSPWVNATFITLCRPMWAAGLGIIATLCAAGQLEGLNAFLAHPGWTPFARLTFGAYLMHPVVIKWFAGTATSSYHFGWRYMMAHALFNSAFSFLFAAIAWLLVERPVMSAMKRGTRARRPE</sequence>
<proteinExistence type="predicted"/>
<evidence type="ECO:0000313" key="3">
    <source>
        <dbReference type="Proteomes" id="UP000002009"/>
    </source>
</evidence>
<evidence type="ECO:0008006" key="4">
    <source>
        <dbReference type="Google" id="ProtNLM"/>
    </source>
</evidence>
<organism evidence="2 3">
    <name type="scientific">Micromonas commoda (strain RCC299 / NOUM17 / CCMP2709)</name>
    <name type="common">Picoplanktonic green alga</name>
    <dbReference type="NCBI Taxonomy" id="296587"/>
    <lineage>
        <taxon>Eukaryota</taxon>
        <taxon>Viridiplantae</taxon>
        <taxon>Chlorophyta</taxon>
        <taxon>Mamiellophyceae</taxon>
        <taxon>Mamiellales</taxon>
        <taxon>Mamiellaceae</taxon>
        <taxon>Micromonas</taxon>
    </lineage>
</organism>
<evidence type="ECO:0000313" key="2">
    <source>
        <dbReference type="EMBL" id="ACO67788.1"/>
    </source>
</evidence>
<dbReference type="PANTHER" id="PTHR11161:SF0">
    <property type="entry name" value="O-ACYLTRANSFERASE LIKE PROTEIN"/>
    <property type="match status" value="1"/>
</dbReference>
<dbReference type="OMA" id="WPPWANG"/>
<dbReference type="PANTHER" id="PTHR11161">
    <property type="entry name" value="O-ACYLTRANSFERASE"/>
    <property type="match status" value="1"/>
</dbReference>
<feature type="transmembrane region" description="Helical" evidence="1">
    <location>
        <begin position="169"/>
        <end position="189"/>
    </location>
</feature>
<dbReference type="GeneID" id="8249290"/>
<dbReference type="AlphaFoldDB" id="C1EI36"/>
<keyword evidence="1" id="KW-0812">Transmembrane</keyword>
<dbReference type="OrthoDB" id="207378at2759"/>
<evidence type="ECO:0000256" key="1">
    <source>
        <dbReference type="SAM" id="Phobius"/>
    </source>
</evidence>
<gene>
    <name evidence="2" type="ORF">MICPUN_64438</name>
</gene>
<dbReference type="Proteomes" id="UP000002009">
    <property type="component" value="Chromosome 15"/>
</dbReference>
<dbReference type="EMBL" id="CP001333">
    <property type="protein sequence ID" value="ACO67788.1"/>
    <property type="molecule type" value="Genomic_DNA"/>
</dbReference>
<protein>
    <recommendedName>
        <fullName evidence="4">Acyltransferase 3 domain-containing protein</fullName>
    </recommendedName>
</protein>
<reference evidence="2 3" key="1">
    <citation type="journal article" date="2009" name="Science">
        <title>Green evolution and dynamic adaptations revealed by genomes of the marine picoeukaryotes Micromonas.</title>
        <authorList>
            <person name="Worden A.Z."/>
            <person name="Lee J.H."/>
            <person name="Mock T."/>
            <person name="Rouze P."/>
            <person name="Simmons M.P."/>
            <person name="Aerts A.L."/>
            <person name="Allen A.E."/>
            <person name="Cuvelier M.L."/>
            <person name="Derelle E."/>
            <person name="Everett M.V."/>
            <person name="Foulon E."/>
            <person name="Grimwood J."/>
            <person name="Gundlach H."/>
            <person name="Henrissat B."/>
            <person name="Napoli C."/>
            <person name="McDonald S.M."/>
            <person name="Parker M.S."/>
            <person name="Rombauts S."/>
            <person name="Salamov A."/>
            <person name="Von Dassow P."/>
            <person name="Badger J.H."/>
            <person name="Coutinho P.M."/>
            <person name="Demir E."/>
            <person name="Dubchak I."/>
            <person name="Gentemann C."/>
            <person name="Eikrem W."/>
            <person name="Gready J.E."/>
            <person name="John U."/>
            <person name="Lanier W."/>
            <person name="Lindquist E.A."/>
            <person name="Lucas S."/>
            <person name="Mayer K.F."/>
            <person name="Moreau H."/>
            <person name="Not F."/>
            <person name="Otillar R."/>
            <person name="Panaud O."/>
            <person name="Pangilinan J."/>
            <person name="Paulsen I."/>
            <person name="Piegu B."/>
            <person name="Poliakov A."/>
            <person name="Robbens S."/>
            <person name="Schmutz J."/>
            <person name="Toulza E."/>
            <person name="Wyss T."/>
            <person name="Zelensky A."/>
            <person name="Zhou K."/>
            <person name="Armbrust E.V."/>
            <person name="Bhattacharya D."/>
            <person name="Goodenough U.W."/>
            <person name="Van de Peer Y."/>
            <person name="Grigoriev I.V."/>
        </authorList>
    </citation>
    <scope>NUCLEOTIDE SEQUENCE [LARGE SCALE GENOMIC DNA]</scope>
    <source>
        <strain evidence="3">RCC299 / NOUM17</strain>
    </source>
</reference>
<accession>C1EI36</accession>
<dbReference type="InParanoid" id="C1EI36"/>
<name>C1EI36_MICCC</name>
<keyword evidence="1" id="KW-1133">Transmembrane helix</keyword>
<feature type="transmembrane region" description="Helical" evidence="1">
    <location>
        <begin position="92"/>
        <end position="113"/>
    </location>
</feature>
<dbReference type="RefSeq" id="XP_002506530.1">
    <property type="nucleotide sequence ID" value="XM_002506484.1"/>
</dbReference>
<feature type="transmembrane region" description="Helical" evidence="1">
    <location>
        <begin position="201"/>
        <end position="224"/>
    </location>
</feature>